<reference evidence="3 4" key="1">
    <citation type="journal article" date="2019" name="G3 (Bethesda)">
        <title>Sequencing of a Wild Apple (Malus baccata) Genome Unravels the Differences Between Cultivated and Wild Apple Species Regarding Disease Resistance and Cold Tolerance.</title>
        <authorList>
            <person name="Chen X."/>
        </authorList>
    </citation>
    <scope>NUCLEOTIDE SEQUENCE [LARGE SCALE GENOMIC DNA]</scope>
    <source>
        <strain evidence="4">cv. Shandingzi</strain>
        <tissue evidence="3">Leaves</tissue>
    </source>
</reference>
<dbReference type="AlphaFoldDB" id="A0A540K905"/>
<evidence type="ECO:0000256" key="2">
    <source>
        <dbReference type="SAM" id="SignalP"/>
    </source>
</evidence>
<evidence type="ECO:0000313" key="4">
    <source>
        <dbReference type="Proteomes" id="UP000315295"/>
    </source>
</evidence>
<evidence type="ECO:0000313" key="3">
    <source>
        <dbReference type="EMBL" id="TQD70640.1"/>
    </source>
</evidence>
<dbReference type="EMBL" id="VIEB01001721">
    <property type="protein sequence ID" value="TQD70640.1"/>
    <property type="molecule type" value="Genomic_DNA"/>
</dbReference>
<dbReference type="PRINTS" id="PR01217">
    <property type="entry name" value="PRICHEXTENSN"/>
</dbReference>
<feature type="chain" id="PRO_5022197010" evidence="2">
    <location>
        <begin position="32"/>
        <end position="151"/>
    </location>
</feature>
<gene>
    <name evidence="3" type="ORF">C1H46_043830</name>
</gene>
<name>A0A540K905_MALBA</name>
<feature type="signal peptide" evidence="2">
    <location>
        <begin position="1"/>
        <end position="31"/>
    </location>
</feature>
<comment type="caution">
    <text evidence="3">The sequence shown here is derived from an EMBL/GenBank/DDBJ whole genome shotgun (WGS) entry which is preliminary data.</text>
</comment>
<dbReference type="PANTHER" id="PTHR35094">
    <property type="entry name" value="LEUCINE-RICH REPEAT EXTENSIN-LIKE PROTEIN 2"/>
    <property type="match status" value="1"/>
</dbReference>
<organism evidence="3 4">
    <name type="scientific">Malus baccata</name>
    <name type="common">Siberian crab apple</name>
    <name type="synonym">Pyrus baccata</name>
    <dbReference type="NCBI Taxonomy" id="106549"/>
    <lineage>
        <taxon>Eukaryota</taxon>
        <taxon>Viridiplantae</taxon>
        <taxon>Streptophyta</taxon>
        <taxon>Embryophyta</taxon>
        <taxon>Tracheophyta</taxon>
        <taxon>Spermatophyta</taxon>
        <taxon>Magnoliopsida</taxon>
        <taxon>eudicotyledons</taxon>
        <taxon>Gunneridae</taxon>
        <taxon>Pentapetalae</taxon>
        <taxon>rosids</taxon>
        <taxon>fabids</taxon>
        <taxon>Rosales</taxon>
        <taxon>Rosaceae</taxon>
        <taxon>Amygdaloideae</taxon>
        <taxon>Maleae</taxon>
        <taxon>Malus</taxon>
    </lineage>
</organism>
<dbReference type="PANTHER" id="PTHR35094:SF1">
    <property type="entry name" value="PROTEIN, PUTATIVE-RELATED"/>
    <property type="match status" value="1"/>
</dbReference>
<protein>
    <submittedName>
        <fullName evidence="3">Uncharacterized protein</fullName>
    </submittedName>
</protein>
<dbReference type="STRING" id="106549.A0A540K905"/>
<keyword evidence="2" id="KW-0732">Signal</keyword>
<keyword evidence="4" id="KW-1185">Reference proteome</keyword>
<evidence type="ECO:0000256" key="1">
    <source>
        <dbReference type="SAM" id="MobiDB-lite"/>
    </source>
</evidence>
<feature type="compositionally biased region" description="Pro residues" evidence="1">
    <location>
        <begin position="48"/>
        <end position="94"/>
    </location>
</feature>
<accession>A0A540K905</accession>
<proteinExistence type="predicted"/>
<dbReference type="Proteomes" id="UP000315295">
    <property type="component" value="Unassembled WGS sequence"/>
</dbReference>
<feature type="region of interest" description="Disordered" evidence="1">
    <location>
        <begin position="34"/>
        <end position="100"/>
    </location>
</feature>
<sequence>MAIKLQYGSKHPVVLITMLLLIAYVLGPVHADETPGAPGEEKCGSCTPSPPPPVPSPPPPSPCPPPPAPPPPSPCPPPPALPPPLSPPPSPKLPPCGSCGQYAPPPPSTLIYITGPPGQLYPIEQNFNGASRSSVNALPVLLGLLALLAFW</sequence>